<dbReference type="SUPFAM" id="SSF88723">
    <property type="entry name" value="PIN domain-like"/>
    <property type="match status" value="1"/>
</dbReference>
<evidence type="ECO:0000313" key="4">
    <source>
        <dbReference type="Proteomes" id="UP000177039"/>
    </source>
</evidence>
<keyword evidence="1" id="KW-0460">Magnesium</keyword>
<dbReference type="CDD" id="cd09873">
    <property type="entry name" value="PIN_Pae0151-like"/>
    <property type="match status" value="1"/>
</dbReference>
<dbReference type="InterPro" id="IPR051619">
    <property type="entry name" value="TypeII_TA_RNase_PINc/VapC"/>
</dbReference>
<organism evidence="3 4">
    <name type="scientific">Candidatus Curtissbacteria bacterium RIFCSPLOWO2_01_FULL_42_50</name>
    <dbReference type="NCBI Taxonomy" id="1797730"/>
    <lineage>
        <taxon>Bacteria</taxon>
        <taxon>Candidatus Curtissiibacteriota</taxon>
    </lineage>
</organism>
<reference evidence="3 4" key="1">
    <citation type="journal article" date="2016" name="Nat. Commun.">
        <title>Thousands of microbial genomes shed light on interconnected biogeochemical processes in an aquifer system.</title>
        <authorList>
            <person name="Anantharaman K."/>
            <person name="Brown C.T."/>
            <person name="Hug L.A."/>
            <person name="Sharon I."/>
            <person name="Castelle C.J."/>
            <person name="Probst A.J."/>
            <person name="Thomas B.C."/>
            <person name="Singh A."/>
            <person name="Wilkins M.J."/>
            <person name="Karaoz U."/>
            <person name="Brodie E.L."/>
            <person name="Williams K.H."/>
            <person name="Hubbard S.S."/>
            <person name="Banfield J.F."/>
        </authorList>
    </citation>
    <scope>NUCLEOTIDE SEQUENCE [LARGE SCALE GENOMIC DNA]</scope>
</reference>
<protein>
    <recommendedName>
        <fullName evidence="2">PIN domain-containing protein</fullName>
    </recommendedName>
</protein>
<evidence type="ECO:0000256" key="1">
    <source>
        <dbReference type="ARBA" id="ARBA00022842"/>
    </source>
</evidence>
<dbReference type="InterPro" id="IPR044153">
    <property type="entry name" value="PIN_Pae0151-like"/>
</dbReference>
<dbReference type="Pfam" id="PF01850">
    <property type="entry name" value="PIN"/>
    <property type="match status" value="1"/>
</dbReference>
<dbReference type="Proteomes" id="UP000177039">
    <property type="component" value="Unassembled WGS sequence"/>
</dbReference>
<dbReference type="AlphaFoldDB" id="A0A1F5H5T7"/>
<accession>A0A1F5H5T7</accession>
<dbReference type="InterPro" id="IPR002716">
    <property type="entry name" value="PIN_dom"/>
</dbReference>
<dbReference type="PANTHER" id="PTHR35901:SF1">
    <property type="entry name" value="EXONUCLEASE VAPC9"/>
    <property type="match status" value="1"/>
</dbReference>
<evidence type="ECO:0000313" key="3">
    <source>
        <dbReference type="EMBL" id="OGD99523.1"/>
    </source>
</evidence>
<gene>
    <name evidence="3" type="ORF">A3B54_03415</name>
</gene>
<dbReference type="InterPro" id="IPR029060">
    <property type="entry name" value="PIN-like_dom_sf"/>
</dbReference>
<dbReference type="EMBL" id="MFBT01000014">
    <property type="protein sequence ID" value="OGD99523.1"/>
    <property type="molecule type" value="Genomic_DNA"/>
</dbReference>
<proteinExistence type="predicted"/>
<dbReference type="Gene3D" id="3.40.50.1010">
    <property type="entry name" value="5'-nuclease"/>
    <property type="match status" value="1"/>
</dbReference>
<comment type="caution">
    <text evidence="3">The sequence shown here is derived from an EMBL/GenBank/DDBJ whole genome shotgun (WGS) entry which is preliminary data.</text>
</comment>
<feature type="domain" description="PIN" evidence="2">
    <location>
        <begin position="13"/>
        <end position="131"/>
    </location>
</feature>
<sequence length="150" mass="17576">MGKRRPLKPLTKVVLDASTLIKMVLPEDNEENIKEALTLFRQFTRRESTILLPSFWSYEVGNILIRKLPIGLFIEKFDFLLSQAIQEYSFNRVENLTIGKFAKLHHVTFYDASYYLLAIFTDSIFITADNKYFMQFKGDKHLLLLGDIKF</sequence>
<dbReference type="PANTHER" id="PTHR35901">
    <property type="entry name" value="RIBONUCLEASE VAPC3"/>
    <property type="match status" value="1"/>
</dbReference>
<name>A0A1F5H5T7_9BACT</name>
<evidence type="ECO:0000259" key="2">
    <source>
        <dbReference type="Pfam" id="PF01850"/>
    </source>
</evidence>